<evidence type="ECO:0000259" key="2">
    <source>
        <dbReference type="PROSITE" id="PS50095"/>
    </source>
</evidence>
<comment type="caution">
    <text evidence="3">The sequence shown here is derived from an EMBL/GenBank/DDBJ whole genome shotgun (WGS) entry which is preliminary data.</text>
</comment>
<dbReference type="Pfam" id="PF01477">
    <property type="entry name" value="PLAT"/>
    <property type="match status" value="1"/>
</dbReference>
<proteinExistence type="predicted"/>
<feature type="chain" id="PRO_5042844258" evidence="1">
    <location>
        <begin position="21"/>
        <end position="163"/>
    </location>
</feature>
<dbReference type="Gene3D" id="2.60.60.20">
    <property type="entry name" value="PLAT/LH2 domain"/>
    <property type="match status" value="1"/>
</dbReference>
<dbReference type="InterPro" id="IPR036392">
    <property type="entry name" value="PLAT/LH2_dom_sf"/>
</dbReference>
<dbReference type="InterPro" id="IPR052970">
    <property type="entry name" value="Inner_ear_hair_cell_LOXHD"/>
</dbReference>
<accession>A0AAP4EAU8</accession>
<sequence length="163" mass="17141">MKKVSLLASVAMLISSVAFAAPSFADQVTSDTYSSLQDSNRSIESVTPFANVEYVVTVNTANLKDAGTDSNISITLYGSNGDYATATLNGSFEQGDSDTTRISTSNLGDIRKITIRTDGSGYKPGWKIANVKISGNGKTFSFAGPNRWLGDGGSADSETLFPS</sequence>
<dbReference type="SUPFAM" id="SSF49723">
    <property type="entry name" value="Lipase/lipooxygenase domain (PLAT/LH2 domain)"/>
    <property type="match status" value="1"/>
</dbReference>
<dbReference type="AlphaFoldDB" id="A0AAP4EAU8"/>
<dbReference type="InterPro" id="IPR001024">
    <property type="entry name" value="PLAT/LH2_dom"/>
</dbReference>
<protein>
    <submittedName>
        <fullName evidence="3">PLAT/LH2 domain-containing protein</fullName>
    </submittedName>
</protein>
<dbReference type="EMBL" id="JARVWT010000004">
    <property type="protein sequence ID" value="MDH2331803.1"/>
    <property type="molecule type" value="Genomic_DNA"/>
</dbReference>
<feature type="signal peptide" evidence="1">
    <location>
        <begin position="1"/>
        <end position="20"/>
    </location>
</feature>
<feature type="domain" description="PLAT" evidence="2">
    <location>
        <begin position="52"/>
        <end position="163"/>
    </location>
</feature>
<dbReference type="RefSeq" id="WP_023989006.1">
    <property type="nucleotide sequence ID" value="NZ_JARVWT010000004.1"/>
</dbReference>
<dbReference type="PANTHER" id="PTHR45901:SF3">
    <property type="entry name" value="LIPOXYGENASE HOMOLOGY DOMAIN-CONTAINING PROTEIN 1"/>
    <property type="match status" value="1"/>
</dbReference>
<dbReference type="Proteomes" id="UP001229409">
    <property type="component" value="Unassembled WGS sequence"/>
</dbReference>
<gene>
    <name evidence="3" type="ORF">QDS18_13090</name>
</gene>
<reference evidence="3" key="1">
    <citation type="submission" date="2023-04" db="EMBL/GenBank/DDBJ databases">
        <title>Uncovering the Secrets of Slow-Growing Bacteria in Tropical Savanna Soil through Cultivation and Genomic Analysis.</title>
        <authorList>
            <person name="Goncalves O.S."/>
            <person name="Santana M.F."/>
        </authorList>
    </citation>
    <scope>NUCLEOTIDE SEQUENCE</scope>
    <source>
        <strain evidence="3">ANTI</strain>
    </source>
</reference>
<name>A0AAP4EAU8_PAEPO</name>
<organism evidence="3 4">
    <name type="scientific">Paenibacillus polymyxa</name>
    <name type="common">Bacillus polymyxa</name>
    <dbReference type="NCBI Taxonomy" id="1406"/>
    <lineage>
        <taxon>Bacteria</taxon>
        <taxon>Bacillati</taxon>
        <taxon>Bacillota</taxon>
        <taxon>Bacilli</taxon>
        <taxon>Bacillales</taxon>
        <taxon>Paenibacillaceae</taxon>
        <taxon>Paenibacillus</taxon>
    </lineage>
</organism>
<evidence type="ECO:0000313" key="3">
    <source>
        <dbReference type="EMBL" id="MDH2331803.1"/>
    </source>
</evidence>
<dbReference type="SMART" id="SM00308">
    <property type="entry name" value="LH2"/>
    <property type="match status" value="1"/>
</dbReference>
<evidence type="ECO:0000256" key="1">
    <source>
        <dbReference type="SAM" id="SignalP"/>
    </source>
</evidence>
<keyword evidence="1" id="KW-0732">Signal</keyword>
<dbReference type="PANTHER" id="PTHR45901">
    <property type="entry name" value="PROTEIN CBG12474"/>
    <property type="match status" value="1"/>
</dbReference>
<dbReference type="PROSITE" id="PS50095">
    <property type="entry name" value="PLAT"/>
    <property type="match status" value="1"/>
</dbReference>
<evidence type="ECO:0000313" key="4">
    <source>
        <dbReference type="Proteomes" id="UP001229409"/>
    </source>
</evidence>